<sequence length="102" mass="11885">MEIKNFTTDIDKFLDNLEETTRSKVSKVVHMLMMAGNDIAMPYSKSLGEGLFELRISGKIPIRIIYCFYENYAILLHALIKKSDKIPKRELDLAKRRYDTIL</sequence>
<evidence type="ECO:0000313" key="2">
    <source>
        <dbReference type="Proteomes" id="UP000177693"/>
    </source>
</evidence>
<dbReference type="Pfam" id="PF05973">
    <property type="entry name" value="Gp49"/>
    <property type="match status" value="1"/>
</dbReference>
<evidence type="ECO:0000313" key="1">
    <source>
        <dbReference type="EMBL" id="OGJ01032.1"/>
    </source>
</evidence>
<dbReference type="AlphaFoldDB" id="A0A1F6Y3W1"/>
<evidence type="ECO:0008006" key="3">
    <source>
        <dbReference type="Google" id="ProtNLM"/>
    </source>
</evidence>
<comment type="caution">
    <text evidence="1">The sequence shown here is derived from an EMBL/GenBank/DDBJ whole genome shotgun (WGS) entry which is preliminary data.</text>
</comment>
<organism evidence="1 2">
    <name type="scientific">Candidatus Nomurabacteria bacterium RIFCSPLOWO2_02_FULL_40_67</name>
    <dbReference type="NCBI Taxonomy" id="1801787"/>
    <lineage>
        <taxon>Bacteria</taxon>
        <taxon>Candidatus Nomuraibacteriota</taxon>
    </lineage>
</organism>
<reference evidence="1 2" key="1">
    <citation type="journal article" date="2016" name="Nat. Commun.">
        <title>Thousands of microbial genomes shed light on interconnected biogeochemical processes in an aquifer system.</title>
        <authorList>
            <person name="Anantharaman K."/>
            <person name="Brown C.T."/>
            <person name="Hug L.A."/>
            <person name="Sharon I."/>
            <person name="Castelle C.J."/>
            <person name="Probst A.J."/>
            <person name="Thomas B.C."/>
            <person name="Singh A."/>
            <person name="Wilkins M.J."/>
            <person name="Karaoz U."/>
            <person name="Brodie E.L."/>
            <person name="Williams K.H."/>
            <person name="Hubbard S.S."/>
            <person name="Banfield J.F."/>
        </authorList>
    </citation>
    <scope>NUCLEOTIDE SEQUENCE [LARGE SCALE GENOMIC DNA]</scope>
</reference>
<proteinExistence type="predicted"/>
<gene>
    <name evidence="1" type="ORF">A3I23_01870</name>
</gene>
<protein>
    <recommendedName>
        <fullName evidence="3">Addiction module toxin RelE</fullName>
    </recommendedName>
</protein>
<dbReference type="Proteomes" id="UP000177693">
    <property type="component" value="Unassembled WGS sequence"/>
</dbReference>
<dbReference type="EMBL" id="MFVL01000024">
    <property type="protein sequence ID" value="OGJ01032.1"/>
    <property type="molecule type" value="Genomic_DNA"/>
</dbReference>
<accession>A0A1F6Y3W1</accession>
<name>A0A1F6Y3W1_9BACT</name>
<dbReference type="InterPro" id="IPR009241">
    <property type="entry name" value="HigB-like"/>
</dbReference>